<comment type="caution">
    <text evidence="2">The sequence shown here is derived from an EMBL/GenBank/DDBJ whole genome shotgun (WGS) entry which is preliminary data.</text>
</comment>
<evidence type="ECO:0000313" key="2">
    <source>
        <dbReference type="EMBL" id="SHN26265.1"/>
    </source>
</evidence>
<reference evidence="3" key="1">
    <citation type="submission" date="2016-11" db="EMBL/GenBank/DDBJ databases">
        <authorList>
            <person name="Jaros S."/>
            <person name="Januszkiewicz K."/>
            <person name="Wedrychowicz H."/>
        </authorList>
    </citation>
    <scope>NUCLEOTIDE SEQUENCE [LARGE SCALE GENOMIC DNA]</scope>
    <source>
        <strain evidence="3">CGMCC 4.3555</strain>
    </source>
</reference>
<keyword evidence="1" id="KW-0732">Signal</keyword>
<feature type="chain" id="PRO_5040742063" description="Secreted protein" evidence="1">
    <location>
        <begin position="27"/>
        <end position="156"/>
    </location>
</feature>
<accession>A0A9X8N857</accession>
<name>A0A9X8N857_9ACTN</name>
<dbReference type="AlphaFoldDB" id="A0A9X8N857"/>
<protein>
    <recommendedName>
        <fullName evidence="4">Secreted protein</fullName>
    </recommendedName>
</protein>
<evidence type="ECO:0008006" key="4">
    <source>
        <dbReference type="Google" id="ProtNLM"/>
    </source>
</evidence>
<dbReference type="Proteomes" id="UP000184388">
    <property type="component" value="Unassembled WGS sequence"/>
</dbReference>
<gene>
    <name evidence="2" type="ORF">SAMN05216268_127110</name>
</gene>
<evidence type="ECO:0000313" key="3">
    <source>
        <dbReference type="Proteomes" id="UP000184388"/>
    </source>
</evidence>
<feature type="signal peptide" evidence="1">
    <location>
        <begin position="1"/>
        <end position="26"/>
    </location>
</feature>
<organism evidence="2 3">
    <name type="scientific">Streptomyces yunnanensis</name>
    <dbReference type="NCBI Taxonomy" id="156453"/>
    <lineage>
        <taxon>Bacteria</taxon>
        <taxon>Bacillati</taxon>
        <taxon>Actinomycetota</taxon>
        <taxon>Actinomycetes</taxon>
        <taxon>Kitasatosporales</taxon>
        <taxon>Streptomycetaceae</taxon>
        <taxon>Streptomyces</taxon>
    </lineage>
</organism>
<proteinExistence type="predicted"/>
<evidence type="ECO:0000256" key="1">
    <source>
        <dbReference type="SAM" id="SignalP"/>
    </source>
</evidence>
<dbReference type="EMBL" id="FRBK01000027">
    <property type="protein sequence ID" value="SHN26265.1"/>
    <property type="molecule type" value="Genomic_DNA"/>
</dbReference>
<sequence length="156" mass="16266">MPNLRSYVSAGVAVGSLLLASPTVVATAVPNGASAGAIGGLTCGSGVNPKDLSHPETVTSVKIGHTQIALRDGRRGGKTYLWALIRGASRGNTIRLDWGEVPGPGAQDHRCSNTVHFGKDQHTIAIQYVQIKGGGHRTFRACGDHAGTMKCTNWVP</sequence>